<comment type="cofactor">
    <cofactor evidence="1">
        <name>Fe cation</name>
        <dbReference type="ChEBI" id="CHEBI:24875"/>
    </cofactor>
</comment>
<accession>A0AAJ2PM70</accession>
<dbReference type="Pfam" id="PF00355">
    <property type="entry name" value="Rieske"/>
    <property type="match status" value="1"/>
</dbReference>
<dbReference type="PROSITE" id="PS51296">
    <property type="entry name" value="RIESKE"/>
    <property type="match status" value="1"/>
</dbReference>
<dbReference type="PANTHER" id="PTHR43756">
    <property type="entry name" value="CHOLINE MONOOXYGENASE, CHLOROPLASTIC"/>
    <property type="match status" value="1"/>
</dbReference>
<dbReference type="Proteomes" id="UP001273589">
    <property type="component" value="Unassembled WGS sequence"/>
</dbReference>
<keyword evidence="3" id="KW-0479">Metal-binding</keyword>
<keyword evidence="6" id="KW-0411">Iron-sulfur</keyword>
<feature type="region of interest" description="Disordered" evidence="7">
    <location>
        <begin position="1"/>
        <end position="36"/>
    </location>
</feature>
<evidence type="ECO:0000256" key="7">
    <source>
        <dbReference type="SAM" id="MobiDB-lite"/>
    </source>
</evidence>
<dbReference type="PRINTS" id="PR00090">
    <property type="entry name" value="RNGDIOXGNASE"/>
</dbReference>
<evidence type="ECO:0000256" key="3">
    <source>
        <dbReference type="ARBA" id="ARBA00022723"/>
    </source>
</evidence>
<evidence type="ECO:0000256" key="2">
    <source>
        <dbReference type="ARBA" id="ARBA00022714"/>
    </source>
</evidence>
<keyword evidence="5" id="KW-0408">Iron</keyword>
<dbReference type="GO" id="GO:0051537">
    <property type="term" value="F:2 iron, 2 sulfur cluster binding"/>
    <property type="evidence" value="ECO:0007669"/>
    <property type="project" value="UniProtKB-KW"/>
</dbReference>
<dbReference type="Gene3D" id="2.102.10.10">
    <property type="entry name" value="Rieske [2Fe-2S] iron-sulphur domain"/>
    <property type="match status" value="1"/>
</dbReference>
<dbReference type="EMBL" id="JARAWN010000042">
    <property type="protein sequence ID" value="MDX3130115.1"/>
    <property type="molecule type" value="Genomic_DNA"/>
</dbReference>
<evidence type="ECO:0000313" key="9">
    <source>
        <dbReference type="EMBL" id="MDX3130115.1"/>
    </source>
</evidence>
<keyword evidence="4" id="KW-0560">Oxidoreductase</keyword>
<dbReference type="SUPFAM" id="SSF55961">
    <property type="entry name" value="Bet v1-like"/>
    <property type="match status" value="1"/>
</dbReference>
<name>A0AAJ2PM70_9ACTN</name>
<sequence>MVQTSSPEIRETDAGSEPPSAPSAPPTPEYSSWISRDRSTEAASLAMRREAAELVERVVAHYRDNTTHEADGQWTEPVANYLDADRWQREMEVVHRSVPLPLAMSCELPGPNTYKAIDVLGIPVLITRDRQGTVHAMINACRHRGAKLLEPGCGVSRRLTCPYHSWSYDLAGELRGVYAEKTFGEVPREGRGLVGLPAGERAGIVFVSLDPAAEPDLDAWLGDLLPLLEGLRLSECQHYSTSELTSPNWKVTLDGYLETYHFASLHPKTVFETNLSNMMAHDTWGPHQRIAPALRPIAQAVELPPDQRDPGDCVGPIYWLFPGLAIAGGWRQKIAVSLVLPRTATESVTQQIILLREPAVTDEERQAADRFGEWFHEVVRDEDYATTYGVQQGLAALDETDFVFGRNEPGLQHFHRTIHQSLDTHAEGTQADRATR</sequence>
<dbReference type="InterPro" id="IPR017941">
    <property type="entry name" value="Rieske_2Fe-2S"/>
</dbReference>
<organism evidence="9 10">
    <name type="scientific">Streptomyces europaeiscabiei</name>
    <dbReference type="NCBI Taxonomy" id="146819"/>
    <lineage>
        <taxon>Bacteria</taxon>
        <taxon>Bacillati</taxon>
        <taxon>Actinomycetota</taxon>
        <taxon>Actinomycetes</taxon>
        <taxon>Kitasatosporales</taxon>
        <taxon>Streptomycetaceae</taxon>
        <taxon>Streptomyces</taxon>
    </lineage>
</organism>
<evidence type="ECO:0000256" key="5">
    <source>
        <dbReference type="ARBA" id="ARBA00023004"/>
    </source>
</evidence>
<dbReference type="InterPro" id="IPR001663">
    <property type="entry name" value="Rng_hydr_dOase-A"/>
</dbReference>
<dbReference type="GO" id="GO:0004497">
    <property type="term" value="F:monooxygenase activity"/>
    <property type="evidence" value="ECO:0007669"/>
    <property type="project" value="UniProtKB-ARBA"/>
</dbReference>
<dbReference type="Gene3D" id="3.90.380.10">
    <property type="entry name" value="Naphthalene 1,2-dioxygenase Alpha Subunit, Chain A, domain 1"/>
    <property type="match status" value="2"/>
</dbReference>
<dbReference type="SUPFAM" id="SSF50022">
    <property type="entry name" value="ISP domain"/>
    <property type="match status" value="1"/>
</dbReference>
<feature type="compositionally biased region" description="Pro residues" evidence="7">
    <location>
        <begin position="19"/>
        <end position="28"/>
    </location>
</feature>
<evidence type="ECO:0000259" key="8">
    <source>
        <dbReference type="PROSITE" id="PS51296"/>
    </source>
</evidence>
<dbReference type="PANTHER" id="PTHR43756:SF5">
    <property type="entry name" value="CHOLINE MONOOXYGENASE, CHLOROPLASTIC"/>
    <property type="match status" value="1"/>
</dbReference>
<dbReference type="Pfam" id="PF00848">
    <property type="entry name" value="Ring_hydroxyl_A"/>
    <property type="match status" value="1"/>
</dbReference>
<proteinExistence type="predicted"/>
<protein>
    <submittedName>
        <fullName evidence="9">Aromatic ring-hydroxylating dioxygenase subunit alpha</fullName>
    </submittedName>
</protein>
<dbReference type="AlphaFoldDB" id="A0AAJ2PM70"/>
<evidence type="ECO:0000313" key="10">
    <source>
        <dbReference type="Proteomes" id="UP001273589"/>
    </source>
</evidence>
<dbReference type="InterPro" id="IPR015879">
    <property type="entry name" value="Ring_hydroxy_dOase_asu_C_dom"/>
</dbReference>
<feature type="domain" description="Rieske" evidence="8">
    <location>
        <begin position="99"/>
        <end position="207"/>
    </location>
</feature>
<evidence type="ECO:0000256" key="4">
    <source>
        <dbReference type="ARBA" id="ARBA00023002"/>
    </source>
</evidence>
<dbReference type="CDD" id="cd03469">
    <property type="entry name" value="Rieske_RO_Alpha_N"/>
    <property type="match status" value="1"/>
</dbReference>
<keyword evidence="2" id="KW-0001">2Fe-2S</keyword>
<dbReference type="GO" id="GO:0005506">
    <property type="term" value="F:iron ion binding"/>
    <property type="evidence" value="ECO:0007669"/>
    <property type="project" value="InterPro"/>
</dbReference>
<dbReference type="GO" id="GO:0051213">
    <property type="term" value="F:dioxygenase activity"/>
    <property type="evidence" value="ECO:0007669"/>
    <property type="project" value="UniProtKB-KW"/>
</dbReference>
<evidence type="ECO:0000256" key="1">
    <source>
        <dbReference type="ARBA" id="ARBA00001962"/>
    </source>
</evidence>
<dbReference type="GO" id="GO:0016705">
    <property type="term" value="F:oxidoreductase activity, acting on paired donors, with incorporation or reduction of molecular oxygen"/>
    <property type="evidence" value="ECO:0007669"/>
    <property type="project" value="UniProtKB-ARBA"/>
</dbReference>
<comment type="caution">
    <text evidence="9">The sequence shown here is derived from an EMBL/GenBank/DDBJ whole genome shotgun (WGS) entry which is preliminary data.</text>
</comment>
<dbReference type="InterPro" id="IPR036922">
    <property type="entry name" value="Rieske_2Fe-2S_sf"/>
</dbReference>
<reference evidence="9" key="1">
    <citation type="journal article" date="2023" name="Microb. Genom.">
        <title>Mesoterricola silvestris gen. nov., sp. nov., Mesoterricola sediminis sp. nov., Geothrix oryzae sp. nov., Geothrix edaphica sp. nov., Geothrix rubra sp. nov., and Geothrix limicola sp. nov., six novel members of Acidobacteriota isolated from soils.</title>
        <authorList>
            <person name="Weisberg A.J."/>
            <person name="Pearce E."/>
            <person name="Kramer C.G."/>
            <person name="Chang J.H."/>
            <person name="Clarke C.R."/>
        </authorList>
    </citation>
    <scope>NUCLEOTIDE SEQUENCE</scope>
    <source>
        <strain evidence="9">ND06-05F</strain>
    </source>
</reference>
<evidence type="ECO:0000256" key="6">
    <source>
        <dbReference type="ARBA" id="ARBA00023014"/>
    </source>
</evidence>
<keyword evidence="9" id="KW-0223">Dioxygenase</keyword>
<dbReference type="RefSeq" id="WP_319690680.1">
    <property type="nucleotide sequence ID" value="NZ_JARAWN010000042.1"/>
</dbReference>
<gene>
    <name evidence="9" type="ORF">PV367_10015</name>
</gene>